<evidence type="ECO:0000313" key="2">
    <source>
        <dbReference type="Proteomes" id="UP001148629"/>
    </source>
</evidence>
<name>A0ACC1SUX2_9HYPO</name>
<accession>A0ACC1SUX2</accession>
<reference evidence="1" key="1">
    <citation type="submission" date="2022-08" db="EMBL/GenBank/DDBJ databases">
        <title>Genome Sequence of Fusarium decemcellulare.</title>
        <authorList>
            <person name="Buettner E."/>
        </authorList>
    </citation>
    <scope>NUCLEOTIDE SEQUENCE</scope>
    <source>
        <strain evidence="1">Babe19</strain>
    </source>
</reference>
<dbReference type="Proteomes" id="UP001148629">
    <property type="component" value="Unassembled WGS sequence"/>
</dbReference>
<keyword evidence="2" id="KW-1185">Reference proteome</keyword>
<gene>
    <name evidence="1" type="ORF">NM208_g1825</name>
</gene>
<dbReference type="EMBL" id="JANRMS010000100">
    <property type="protein sequence ID" value="KAJ3546805.1"/>
    <property type="molecule type" value="Genomic_DNA"/>
</dbReference>
<sequence length="677" mass="76179">MRLVPADGFRLQLRDPRIIQKRHHNIISSLESRVETLEKITRQHSKRLETGAEDDYSRNSTPRSLQGELGQDGDSPPPGVVVVKVQKQEPDQQGQANSADGMAISTVDEEDCGYFGPWPGEDACPNTTSPSPPGWPSVNMVSMPRPQLSSSRDAGPAVQPELGAHNFIPPDHETEALIERYFSTTGVLFPYIHKPSFMETYYRSREHGFRVEVRRTWLGLLNMILAMATCGIGHGQTDDQPPPVQNSDVFYRRAQELCKAQMLRGTTLETVQYLLLTSQYLQGTHKAVQTWITHGLAVKAALSIGLHSHEASRGLPPIEQEMRKRTWYGCVVLDRSLSMTYGRPSTISEDYVRLDLPTPVIGDATEDISVAFYNATIMLYKMLWNIMGKLYGYNLGCGPLSGVDTITQIFHLQQSLDEWRDKLPVALHLVSSSNLADVNPDASILERFRFVLTLRYLNTQLLLQRPLLTELLKAEVEEPVQDQKFFDRVLQNLTPNCARPAEEIISIIHSVLTREDLGESFLGAWWFNIYYTFNAGLVVFGNLLIKDELNVESHHLDQMEKGRQILRKAIEALLHLSSGSALIDRCVAYLQRLLQLVEEWIMPRAATGGGNIGPTMSQDLGAPGIADMNYSTDMNTDGFLGMPPFQNNLEFQDEMELGPFVNNEFQRWFAGSSWQDN</sequence>
<proteinExistence type="predicted"/>
<comment type="caution">
    <text evidence="1">The sequence shown here is derived from an EMBL/GenBank/DDBJ whole genome shotgun (WGS) entry which is preliminary data.</text>
</comment>
<protein>
    <submittedName>
        <fullName evidence="1">Uncharacterized protein</fullName>
    </submittedName>
</protein>
<organism evidence="1 2">
    <name type="scientific">Fusarium decemcellulare</name>
    <dbReference type="NCBI Taxonomy" id="57161"/>
    <lineage>
        <taxon>Eukaryota</taxon>
        <taxon>Fungi</taxon>
        <taxon>Dikarya</taxon>
        <taxon>Ascomycota</taxon>
        <taxon>Pezizomycotina</taxon>
        <taxon>Sordariomycetes</taxon>
        <taxon>Hypocreomycetidae</taxon>
        <taxon>Hypocreales</taxon>
        <taxon>Nectriaceae</taxon>
        <taxon>Fusarium</taxon>
        <taxon>Fusarium decemcellulare species complex</taxon>
    </lineage>
</organism>
<evidence type="ECO:0000313" key="1">
    <source>
        <dbReference type="EMBL" id="KAJ3546805.1"/>
    </source>
</evidence>